<dbReference type="PROSITE" id="PS51186">
    <property type="entry name" value="GNAT"/>
    <property type="match status" value="1"/>
</dbReference>
<dbReference type="GO" id="GO:0016747">
    <property type="term" value="F:acyltransferase activity, transferring groups other than amino-acyl groups"/>
    <property type="evidence" value="ECO:0007669"/>
    <property type="project" value="InterPro"/>
</dbReference>
<reference evidence="5" key="1">
    <citation type="journal article" date="2020" name="MBio">
        <title>Horizontal gene transfer to a defensive symbiont with a reduced genome amongst a multipartite beetle microbiome.</title>
        <authorList>
            <person name="Waterworth S.C."/>
            <person name="Florez L.V."/>
            <person name="Rees E.R."/>
            <person name="Hertweck C."/>
            <person name="Kaltenpoth M."/>
            <person name="Kwan J.C."/>
        </authorList>
    </citation>
    <scope>NUCLEOTIDE SEQUENCE [LARGE SCALE GENOMIC DNA]</scope>
</reference>
<protein>
    <recommendedName>
        <fullName evidence="3">N-acetyltransferase domain-containing protein</fullName>
    </recommendedName>
</protein>
<organism evidence="4 5">
    <name type="scientific">Stenotrophomonas maltophilia</name>
    <name type="common">Pseudomonas maltophilia</name>
    <name type="synonym">Xanthomonas maltophilia</name>
    <dbReference type="NCBI Taxonomy" id="40324"/>
    <lineage>
        <taxon>Bacteria</taxon>
        <taxon>Pseudomonadati</taxon>
        <taxon>Pseudomonadota</taxon>
        <taxon>Gammaproteobacteria</taxon>
        <taxon>Lysobacterales</taxon>
        <taxon>Lysobacteraceae</taxon>
        <taxon>Stenotrophomonas</taxon>
        <taxon>Stenotrophomonas maltophilia group</taxon>
    </lineage>
</organism>
<dbReference type="Pfam" id="PF00583">
    <property type="entry name" value="Acetyltransf_1"/>
    <property type="match status" value="1"/>
</dbReference>
<dbReference type="SUPFAM" id="SSF55729">
    <property type="entry name" value="Acyl-CoA N-acyltransferases (Nat)"/>
    <property type="match status" value="1"/>
</dbReference>
<evidence type="ECO:0000256" key="1">
    <source>
        <dbReference type="ARBA" id="ARBA00022679"/>
    </source>
</evidence>
<dbReference type="InterPro" id="IPR016181">
    <property type="entry name" value="Acyl_CoA_acyltransferase"/>
</dbReference>
<feature type="domain" description="N-acetyltransferase" evidence="3">
    <location>
        <begin position="3"/>
        <end position="154"/>
    </location>
</feature>
<dbReference type="InterPro" id="IPR000182">
    <property type="entry name" value="GNAT_dom"/>
</dbReference>
<dbReference type="PANTHER" id="PTHR43877">
    <property type="entry name" value="AMINOALKYLPHOSPHONATE N-ACETYLTRANSFERASE-RELATED-RELATED"/>
    <property type="match status" value="1"/>
</dbReference>
<dbReference type="EMBL" id="WNDS01000002">
    <property type="protein sequence ID" value="KAF1015515.1"/>
    <property type="molecule type" value="Genomic_DNA"/>
</dbReference>
<dbReference type="AlphaFoldDB" id="A0A7V8FGS9"/>
<sequence length="168" mass="17734">MDFIIRPESPADIAGIHALTAAAFANAPHSDHTEPFIVDALRARGELQVSLLAVDDGLLLGHVAVSPVVISDGSPGWYGLGPISVGPAWQGQGIGTALMHAALDALRQQFARGCVLLGEPAYYRRFGFQPTPGLVLPGVPARYFQALCLQPPLPQGQVRYSPAFEAVA</sequence>
<dbReference type="CDD" id="cd04301">
    <property type="entry name" value="NAT_SF"/>
    <property type="match status" value="1"/>
</dbReference>
<comment type="caution">
    <text evidence="4">The sequence shown here is derived from an EMBL/GenBank/DDBJ whole genome shotgun (WGS) entry which is preliminary data.</text>
</comment>
<keyword evidence="2" id="KW-0012">Acyltransferase</keyword>
<gene>
    <name evidence="4" type="ORF">GAK31_00989</name>
</gene>
<dbReference type="InterPro" id="IPR050832">
    <property type="entry name" value="Bact_Acetyltransf"/>
</dbReference>
<evidence type="ECO:0000313" key="4">
    <source>
        <dbReference type="EMBL" id="KAF1015515.1"/>
    </source>
</evidence>
<accession>A0A7V8FGS9</accession>
<evidence type="ECO:0000313" key="5">
    <source>
        <dbReference type="Proteomes" id="UP000487117"/>
    </source>
</evidence>
<keyword evidence="1" id="KW-0808">Transferase</keyword>
<dbReference type="Gene3D" id="3.40.630.30">
    <property type="match status" value="1"/>
</dbReference>
<dbReference type="Proteomes" id="UP000487117">
    <property type="component" value="Unassembled WGS sequence"/>
</dbReference>
<dbReference type="PANTHER" id="PTHR43877:SF1">
    <property type="entry name" value="ACETYLTRANSFERASE"/>
    <property type="match status" value="1"/>
</dbReference>
<proteinExistence type="predicted"/>
<name>A0A7V8FGS9_STEMA</name>
<evidence type="ECO:0000256" key="2">
    <source>
        <dbReference type="ARBA" id="ARBA00023315"/>
    </source>
</evidence>
<evidence type="ECO:0000259" key="3">
    <source>
        <dbReference type="PROSITE" id="PS51186"/>
    </source>
</evidence>